<evidence type="ECO:0000256" key="3">
    <source>
        <dbReference type="ARBA" id="ARBA00023235"/>
    </source>
</evidence>
<dbReference type="SUPFAM" id="SSF50891">
    <property type="entry name" value="Cyclophilin-like"/>
    <property type="match status" value="1"/>
</dbReference>
<protein>
    <recommendedName>
        <fullName evidence="1">peptidylprolyl isomerase</fullName>
        <ecNumber evidence="1">5.2.1.8</ecNumber>
    </recommendedName>
</protein>
<dbReference type="GO" id="GO:0003755">
    <property type="term" value="F:peptidyl-prolyl cis-trans isomerase activity"/>
    <property type="evidence" value="ECO:0007669"/>
    <property type="project" value="UniProtKB-KW"/>
</dbReference>
<proteinExistence type="predicted"/>
<evidence type="ECO:0000313" key="7">
    <source>
        <dbReference type="Proteomes" id="UP000028007"/>
    </source>
</evidence>
<comment type="caution">
    <text evidence="6">The sequence shown here is derived from an EMBL/GenBank/DDBJ whole genome shotgun (WGS) entry which is preliminary data.</text>
</comment>
<reference evidence="6 7" key="1">
    <citation type="journal article" date="1992" name="Int. J. Syst. Bacteriol.">
        <title>Sphingobacterium antarcticus sp. nov. a Psychrotrophic Bacterium from the Soils of Schirmacher Oasis, Antarctica.</title>
        <authorList>
            <person name="Shivaji S."/>
            <person name="Ray M.K."/>
            <person name="Rao N.S."/>
            <person name="Saiserr L."/>
            <person name="Jagannadham M.V."/>
            <person name="Kumar G.S."/>
            <person name="Reddy G."/>
            <person name="Bhargava P.M."/>
        </authorList>
    </citation>
    <scope>NUCLEOTIDE SEQUENCE [LARGE SCALE GENOMIC DNA]</scope>
    <source>
        <strain evidence="6 7">4BY</strain>
    </source>
</reference>
<dbReference type="Pfam" id="PF00160">
    <property type="entry name" value="Pro_isomerase"/>
    <property type="match status" value="1"/>
</dbReference>
<feature type="signal peptide" evidence="4">
    <location>
        <begin position="1"/>
        <end position="19"/>
    </location>
</feature>
<feature type="chain" id="PRO_5001761973" description="peptidylprolyl isomerase" evidence="4">
    <location>
        <begin position="20"/>
        <end position="220"/>
    </location>
</feature>
<gene>
    <name evidence="6" type="ORF">N180_11160</name>
</gene>
<dbReference type="AlphaFoldDB" id="A0A081PLI1"/>
<dbReference type="Gene3D" id="2.40.100.10">
    <property type="entry name" value="Cyclophilin-like"/>
    <property type="match status" value="1"/>
</dbReference>
<dbReference type="RefSeq" id="WP_037437990.1">
    <property type="nucleotide sequence ID" value="NZ_JNFF01000013.1"/>
</dbReference>
<dbReference type="Proteomes" id="UP000028007">
    <property type="component" value="Unassembled WGS sequence"/>
</dbReference>
<dbReference type="InterPro" id="IPR002130">
    <property type="entry name" value="Cyclophilin-type_PPIase_dom"/>
</dbReference>
<keyword evidence="3 6" id="KW-0413">Isomerase</keyword>
<feature type="domain" description="PPIase cyclophilin-type" evidence="5">
    <location>
        <begin position="31"/>
        <end position="205"/>
    </location>
</feature>
<accession>A0A081PLI1</accession>
<dbReference type="OrthoDB" id="9807797at2"/>
<dbReference type="eggNOG" id="COG0652">
    <property type="taxonomic scope" value="Bacteria"/>
</dbReference>
<dbReference type="InterPro" id="IPR044666">
    <property type="entry name" value="Cyclophilin_A-like"/>
</dbReference>
<evidence type="ECO:0000256" key="4">
    <source>
        <dbReference type="SAM" id="SignalP"/>
    </source>
</evidence>
<keyword evidence="4" id="KW-0732">Signal</keyword>
<evidence type="ECO:0000313" key="6">
    <source>
        <dbReference type="EMBL" id="KEQ31554.1"/>
    </source>
</evidence>
<keyword evidence="7" id="KW-1185">Reference proteome</keyword>
<evidence type="ECO:0000259" key="5">
    <source>
        <dbReference type="PROSITE" id="PS50072"/>
    </source>
</evidence>
<dbReference type="PROSITE" id="PS50072">
    <property type="entry name" value="CSA_PPIASE_2"/>
    <property type="match status" value="1"/>
</dbReference>
<organism evidence="6 7">
    <name type="scientific">Pedobacter antarcticus 4BY</name>
    <dbReference type="NCBI Taxonomy" id="1358423"/>
    <lineage>
        <taxon>Bacteria</taxon>
        <taxon>Pseudomonadati</taxon>
        <taxon>Bacteroidota</taxon>
        <taxon>Sphingobacteriia</taxon>
        <taxon>Sphingobacteriales</taxon>
        <taxon>Sphingobacteriaceae</taxon>
        <taxon>Pedobacter</taxon>
    </lineage>
</organism>
<dbReference type="PANTHER" id="PTHR45625:SF4">
    <property type="entry name" value="PEPTIDYLPROLYL ISOMERASE DOMAIN AND WD REPEAT-CONTAINING PROTEIN 1"/>
    <property type="match status" value="1"/>
</dbReference>
<dbReference type="PANTHER" id="PTHR45625">
    <property type="entry name" value="PEPTIDYL-PROLYL CIS-TRANS ISOMERASE-RELATED"/>
    <property type="match status" value="1"/>
</dbReference>
<keyword evidence="2" id="KW-0697">Rotamase</keyword>
<evidence type="ECO:0000256" key="2">
    <source>
        <dbReference type="ARBA" id="ARBA00023110"/>
    </source>
</evidence>
<sequence length="220" mass="24708">MKFSGLITSLLLLTTAASAQSTFISLETSKGDILVKLYDKTPLHRDNMVSGIRKGWWKSALFNRVIKDFVSQAGELDDPILEREKQHPDQKPERLKSELFPELYHFKGALGAGRDDNAQKASFLNQIYLVTGKKQTDIQLDEIESKKGFKYTPEQRETYKSKGGIPRLDGDYTIFGEIVKGMEVADEINQVKTDKHDLPEVPVVINARVLTAKAAAKLLN</sequence>
<dbReference type="EMBL" id="JNFF01000013">
    <property type="protein sequence ID" value="KEQ31554.1"/>
    <property type="molecule type" value="Genomic_DNA"/>
</dbReference>
<evidence type="ECO:0000256" key="1">
    <source>
        <dbReference type="ARBA" id="ARBA00013194"/>
    </source>
</evidence>
<name>A0A081PLI1_9SPHI</name>
<dbReference type="InterPro" id="IPR029000">
    <property type="entry name" value="Cyclophilin-like_dom_sf"/>
</dbReference>
<dbReference type="EC" id="5.2.1.8" evidence="1"/>